<dbReference type="EMBL" id="JBHTLX010000027">
    <property type="protein sequence ID" value="MFD1250651.1"/>
    <property type="molecule type" value="Genomic_DNA"/>
</dbReference>
<dbReference type="Gene3D" id="3.30.420.10">
    <property type="entry name" value="Ribonuclease H-like superfamily/Ribonuclease H"/>
    <property type="match status" value="1"/>
</dbReference>
<dbReference type="RefSeq" id="WP_367921622.1">
    <property type="nucleotide sequence ID" value="NZ_BAABAC010000046.1"/>
</dbReference>
<dbReference type="Proteomes" id="UP001597229">
    <property type="component" value="Unassembled WGS sequence"/>
</dbReference>
<keyword evidence="3" id="KW-1185">Reference proteome</keyword>
<evidence type="ECO:0000313" key="3">
    <source>
        <dbReference type="Proteomes" id="UP001597229"/>
    </source>
</evidence>
<reference evidence="3" key="1">
    <citation type="journal article" date="2019" name="Int. J. Syst. Evol. Microbiol.">
        <title>The Global Catalogue of Microorganisms (GCM) 10K type strain sequencing project: providing services to taxonomists for standard genome sequencing and annotation.</title>
        <authorList>
            <consortium name="The Broad Institute Genomics Platform"/>
            <consortium name="The Broad Institute Genome Sequencing Center for Infectious Disease"/>
            <person name="Wu L."/>
            <person name="Ma J."/>
        </authorList>
    </citation>
    <scope>NUCLEOTIDE SEQUENCE [LARGE SCALE GENOMIC DNA]</scope>
    <source>
        <strain evidence="3">CCUG 52478</strain>
    </source>
</reference>
<comment type="caution">
    <text evidence="2">The sequence shown here is derived from an EMBL/GenBank/DDBJ whole genome shotgun (WGS) entry which is preliminary data.</text>
</comment>
<evidence type="ECO:0000256" key="1">
    <source>
        <dbReference type="SAM" id="MobiDB-lite"/>
    </source>
</evidence>
<accession>A0ABW3W5T2</accession>
<name>A0ABW3W5T2_9ACTN</name>
<sequence length="702" mass="78664">MTESFDDTGLHSLPVDLSLDAVVRDVNGNERVVIKHFVDELGELMIVVYENGEAHKVPARELLREAAARHRLENPLIVVDHNTELLNWLSEEKKREAFELAQHVYDVTVGRGARASDRRPNPYDPETTDETTRRQAKVAELGVSDSNFGRWITRVKRDGPLGMARHSTRKLRSLGIADVPPEILAVVRQYLMDRDVSSKKTRLSEHAEVLDLLRRQRLVSRTPGVIGPYGAPLPLEADVLSAKTFAKLVRQFGRGRDPRTAKTRQQQRNRKAVNGLRHRGFDFGDRIEMDSTPVDIHVAGPDGPQRVWAVFAVCVSTRYCWLRLVPGPPRGVHLGLLLWDILGGTSLWGDPATPSATNALSTIPNVVTANLWRGAEPPPATLPGCIAVDHGAEEENHYFIGLCAQLGITLYWARTMDPTYKAYIESLIRKFGIACELVPGHKGNTVENKPSRQARRLLTFEQARAAFRVWPEWVANQPHTGLTDATMPNRHLTPLEAVSVSLTRGVPIRVLTDPTFALRLLPHLSLVPHDDGVTWQKRRYTCADYEPIIKHSTSRGTARRPLTFYYDPDAPGSLFWPEPGTFKVRTLHAPGVASGVTPAFAEVREALRMSLQGQRWPTHDEMASRRADLLELMAQAWRVEGLDSELTVVPINRGKKTATRKARQRLIDSGGWDLNMLADLTADYQDEVADRFLAGFDDWEEA</sequence>
<dbReference type="InterPro" id="IPR012337">
    <property type="entry name" value="RNaseH-like_sf"/>
</dbReference>
<protein>
    <recommendedName>
        <fullName evidence="4">Integrase catalytic domain-containing protein</fullName>
    </recommendedName>
</protein>
<dbReference type="SUPFAM" id="SSF53098">
    <property type="entry name" value="Ribonuclease H-like"/>
    <property type="match status" value="1"/>
</dbReference>
<feature type="region of interest" description="Disordered" evidence="1">
    <location>
        <begin position="111"/>
        <end position="132"/>
    </location>
</feature>
<gene>
    <name evidence="2" type="ORF">ACFQ3F_22875</name>
</gene>
<evidence type="ECO:0008006" key="4">
    <source>
        <dbReference type="Google" id="ProtNLM"/>
    </source>
</evidence>
<dbReference type="InterPro" id="IPR036397">
    <property type="entry name" value="RNaseH_sf"/>
</dbReference>
<organism evidence="2 3">
    <name type="scientific">Nocardioides ginsengisoli</name>
    <dbReference type="NCBI Taxonomy" id="363868"/>
    <lineage>
        <taxon>Bacteria</taxon>
        <taxon>Bacillati</taxon>
        <taxon>Actinomycetota</taxon>
        <taxon>Actinomycetes</taxon>
        <taxon>Propionibacteriales</taxon>
        <taxon>Nocardioidaceae</taxon>
        <taxon>Nocardioides</taxon>
    </lineage>
</organism>
<evidence type="ECO:0000313" key="2">
    <source>
        <dbReference type="EMBL" id="MFD1250651.1"/>
    </source>
</evidence>
<proteinExistence type="predicted"/>